<comment type="caution">
    <text evidence="1">The sequence shown here is derived from an EMBL/GenBank/DDBJ whole genome shotgun (WGS) entry which is preliminary data.</text>
</comment>
<organism evidence="1 2">
    <name type="scientific">Jeotgalibacillus soli</name>
    <dbReference type="NCBI Taxonomy" id="889306"/>
    <lineage>
        <taxon>Bacteria</taxon>
        <taxon>Bacillati</taxon>
        <taxon>Bacillota</taxon>
        <taxon>Bacilli</taxon>
        <taxon>Bacillales</taxon>
        <taxon>Caryophanaceae</taxon>
        <taxon>Jeotgalibacillus</taxon>
    </lineage>
</organism>
<sequence>MPAIGETFPDYVFTKILGLPSVLVPYANADEDNHSPNDNIGIEYFLMK</sequence>
<keyword evidence="2" id="KW-1185">Reference proteome</keyword>
<dbReference type="Gene3D" id="3.40.630.10">
    <property type="entry name" value="Zn peptidases"/>
    <property type="match status" value="1"/>
</dbReference>
<reference evidence="1 2" key="1">
    <citation type="submission" date="2015-01" db="EMBL/GenBank/DDBJ databases">
        <title>Genome sequencing of Jeotgalibacillus soli.</title>
        <authorList>
            <person name="Goh K.M."/>
            <person name="Chan K.-G."/>
            <person name="Yaakop A.S."/>
            <person name="Ee R."/>
            <person name="Gan H.M."/>
            <person name="Chan C.S."/>
        </authorList>
    </citation>
    <scope>NUCLEOTIDE SEQUENCE [LARGE SCALE GENOMIC DNA]</scope>
    <source>
        <strain evidence="1 2">P9</strain>
    </source>
</reference>
<proteinExistence type="predicted"/>
<name>A0A0C2VHY9_9BACL</name>
<dbReference type="Proteomes" id="UP000031938">
    <property type="component" value="Unassembled WGS sequence"/>
</dbReference>
<accession>A0A0C2VHY9</accession>
<dbReference type="STRING" id="889306.KP78_15650"/>
<dbReference type="PATRIC" id="fig|889306.3.peg.1574"/>
<dbReference type="AlphaFoldDB" id="A0A0C2VHY9"/>
<evidence type="ECO:0000313" key="2">
    <source>
        <dbReference type="Proteomes" id="UP000031938"/>
    </source>
</evidence>
<evidence type="ECO:0000313" key="1">
    <source>
        <dbReference type="EMBL" id="KIL48482.1"/>
    </source>
</evidence>
<dbReference type="EMBL" id="JXRP01000012">
    <property type="protein sequence ID" value="KIL48482.1"/>
    <property type="molecule type" value="Genomic_DNA"/>
</dbReference>
<gene>
    <name evidence="1" type="ORF">KP78_15650</name>
</gene>
<protein>
    <submittedName>
        <fullName evidence="1">Peptidase M20</fullName>
    </submittedName>
</protein>